<name>A0AB94IUB7_9BACI</name>
<evidence type="ECO:0000256" key="8">
    <source>
        <dbReference type="ARBA" id="ARBA00023012"/>
    </source>
</evidence>
<gene>
    <name evidence="11" type="ORF">BAVI_01395</name>
</gene>
<evidence type="ECO:0000256" key="7">
    <source>
        <dbReference type="ARBA" id="ARBA00022840"/>
    </source>
</evidence>
<dbReference type="EC" id="2.7.13.3" evidence="2"/>
<protein>
    <recommendedName>
        <fullName evidence="2">histidine kinase</fullName>
        <ecNumber evidence="2">2.7.13.3</ecNumber>
    </recommendedName>
</protein>
<dbReference type="InterPro" id="IPR048436">
    <property type="entry name" value="MASE12"/>
</dbReference>
<dbReference type="Pfam" id="PF00512">
    <property type="entry name" value="HisKA"/>
    <property type="match status" value="1"/>
</dbReference>
<feature type="transmembrane region" description="Helical" evidence="9">
    <location>
        <begin position="157"/>
        <end position="178"/>
    </location>
</feature>
<comment type="caution">
    <text evidence="11">The sequence shown here is derived from an EMBL/GenBank/DDBJ whole genome shotgun (WGS) entry which is preliminary data.</text>
</comment>
<feature type="transmembrane region" description="Helical" evidence="9">
    <location>
        <begin position="109"/>
        <end position="127"/>
    </location>
</feature>
<evidence type="ECO:0000256" key="1">
    <source>
        <dbReference type="ARBA" id="ARBA00000085"/>
    </source>
</evidence>
<dbReference type="Gene3D" id="3.30.565.10">
    <property type="entry name" value="Histidine kinase-like ATPase, C-terminal domain"/>
    <property type="match status" value="1"/>
</dbReference>
<evidence type="ECO:0000259" key="10">
    <source>
        <dbReference type="PROSITE" id="PS50109"/>
    </source>
</evidence>
<dbReference type="InterPro" id="IPR036097">
    <property type="entry name" value="HisK_dim/P_sf"/>
</dbReference>
<organism evidence="11 12">
    <name type="scientific">Neobacillus vireti LMG 21834</name>
    <dbReference type="NCBI Taxonomy" id="1131730"/>
    <lineage>
        <taxon>Bacteria</taxon>
        <taxon>Bacillati</taxon>
        <taxon>Bacillota</taxon>
        <taxon>Bacilli</taxon>
        <taxon>Bacillales</taxon>
        <taxon>Bacillaceae</taxon>
        <taxon>Neobacillus</taxon>
    </lineage>
</organism>
<keyword evidence="12" id="KW-1185">Reference proteome</keyword>
<dbReference type="InterPro" id="IPR003661">
    <property type="entry name" value="HisK_dim/P_dom"/>
</dbReference>
<evidence type="ECO:0000256" key="5">
    <source>
        <dbReference type="ARBA" id="ARBA00022741"/>
    </source>
</evidence>
<dbReference type="CDD" id="cd00082">
    <property type="entry name" value="HisKA"/>
    <property type="match status" value="1"/>
</dbReference>
<feature type="transmembrane region" description="Helical" evidence="9">
    <location>
        <begin position="20"/>
        <end position="38"/>
    </location>
</feature>
<keyword evidence="5" id="KW-0547">Nucleotide-binding</keyword>
<evidence type="ECO:0000313" key="12">
    <source>
        <dbReference type="Proteomes" id="UP000018877"/>
    </source>
</evidence>
<keyword evidence="4" id="KW-0808">Transferase</keyword>
<comment type="catalytic activity">
    <reaction evidence="1">
        <text>ATP + protein L-histidine = ADP + protein N-phospho-L-histidine.</text>
        <dbReference type="EC" id="2.7.13.3"/>
    </reaction>
</comment>
<dbReference type="EMBL" id="ALAN01000012">
    <property type="protein sequence ID" value="ETI70587.1"/>
    <property type="molecule type" value="Genomic_DNA"/>
</dbReference>
<dbReference type="PRINTS" id="PR00344">
    <property type="entry name" value="BCTRLSENSOR"/>
</dbReference>
<keyword evidence="8" id="KW-0902">Two-component regulatory system</keyword>
<keyword evidence="7" id="KW-0067">ATP-binding</keyword>
<feature type="transmembrane region" description="Helical" evidence="9">
    <location>
        <begin position="58"/>
        <end position="75"/>
    </location>
</feature>
<reference evidence="11 12" key="1">
    <citation type="journal article" date="2014" name="Environ. Microbiol.">
        <title>The nitrate-ammonifying and nosZ-carrying bacterium Bacillus vireti is a potent source and sink for nitric and nitrous oxide under high nitrate conditions.</title>
        <authorList>
            <person name="Mania D."/>
            <person name="Heylen K."/>
            <person name="van Spanning R.J."/>
            <person name="Frostegard A."/>
        </authorList>
    </citation>
    <scope>NUCLEOTIDE SEQUENCE [LARGE SCALE GENOMIC DNA]</scope>
    <source>
        <strain evidence="11 12">LMG 21834</strain>
    </source>
</reference>
<dbReference type="PROSITE" id="PS50109">
    <property type="entry name" value="HIS_KIN"/>
    <property type="match status" value="1"/>
</dbReference>
<keyword evidence="9" id="KW-0472">Membrane</keyword>
<dbReference type="InterPro" id="IPR036890">
    <property type="entry name" value="HATPase_C_sf"/>
</dbReference>
<dbReference type="GO" id="GO:0005524">
    <property type="term" value="F:ATP binding"/>
    <property type="evidence" value="ECO:0007669"/>
    <property type="project" value="UniProtKB-KW"/>
</dbReference>
<keyword evidence="3" id="KW-0597">Phosphoprotein</keyword>
<evidence type="ECO:0000256" key="9">
    <source>
        <dbReference type="SAM" id="Phobius"/>
    </source>
</evidence>
<feature type="transmembrane region" description="Helical" evidence="9">
    <location>
        <begin position="132"/>
        <end position="151"/>
    </location>
</feature>
<proteinExistence type="predicted"/>
<dbReference type="SMART" id="SM00388">
    <property type="entry name" value="HisKA"/>
    <property type="match status" value="1"/>
</dbReference>
<dbReference type="PANTHER" id="PTHR43065">
    <property type="entry name" value="SENSOR HISTIDINE KINASE"/>
    <property type="match status" value="1"/>
</dbReference>
<dbReference type="SUPFAM" id="SSF47384">
    <property type="entry name" value="Homodimeric domain of signal transducing histidine kinase"/>
    <property type="match status" value="1"/>
</dbReference>
<sequence length="417" mass="47122">MKESNNSPKLIYEEKKAIKLFLWLFYIFFITYDIFWYAILPRYTGYGGSKFPDGGLGLWLYVLILGFLPVSINFIKKGNPYVVKYFYLLGYVILDVIDTFIKYFGTKDVFASGNAVELLFVFFSPIFVNKKYFWTVACGIIGKYILLGVALKNGGVLPPIVITIIISAIASIILIRFYSYINSLTSAHEDLRQKEKLAVIGQMATAIGHEIRNPLSSLKGFTQLQQERDPNSNEYYPIMIQEIDRINSIVNDLMYLGKPKEIKFEKASIEEIIAYTLSITQQQAERQGVTVETIMAGPLPPIDCDEKQLKQVFINLIKNAIESMPNGGEIRVHVKVHEQKKMLIVIQDEGSGIEDEDILNLGAPFYTTKKDGTGLGLMVTNQIIQDHHGKLKIESEIGKGTKVNVTLPIKQGNYSKK</sequence>
<keyword evidence="6 11" id="KW-0418">Kinase</keyword>
<dbReference type="InterPro" id="IPR003594">
    <property type="entry name" value="HATPase_dom"/>
</dbReference>
<dbReference type="RefSeq" id="WP_024026501.1">
    <property type="nucleotide sequence ID" value="NZ_ALAN01000012.1"/>
</dbReference>
<dbReference type="InterPro" id="IPR004358">
    <property type="entry name" value="Sig_transdc_His_kin-like_C"/>
</dbReference>
<keyword evidence="9" id="KW-0812">Transmembrane</keyword>
<feature type="transmembrane region" description="Helical" evidence="9">
    <location>
        <begin position="82"/>
        <end position="103"/>
    </location>
</feature>
<evidence type="ECO:0000256" key="2">
    <source>
        <dbReference type="ARBA" id="ARBA00012438"/>
    </source>
</evidence>
<evidence type="ECO:0000256" key="6">
    <source>
        <dbReference type="ARBA" id="ARBA00022777"/>
    </source>
</evidence>
<feature type="domain" description="Histidine kinase" evidence="10">
    <location>
        <begin position="206"/>
        <end position="411"/>
    </location>
</feature>
<dbReference type="PANTHER" id="PTHR43065:SF34">
    <property type="entry name" value="SPORULATION KINASE A"/>
    <property type="match status" value="1"/>
</dbReference>
<dbReference type="Pfam" id="PF20971">
    <property type="entry name" value="MASE12"/>
    <property type="match status" value="1"/>
</dbReference>
<evidence type="ECO:0000256" key="4">
    <source>
        <dbReference type="ARBA" id="ARBA00022679"/>
    </source>
</evidence>
<evidence type="ECO:0000256" key="3">
    <source>
        <dbReference type="ARBA" id="ARBA00022553"/>
    </source>
</evidence>
<dbReference type="SUPFAM" id="SSF55874">
    <property type="entry name" value="ATPase domain of HSP90 chaperone/DNA topoisomerase II/histidine kinase"/>
    <property type="match status" value="1"/>
</dbReference>
<dbReference type="SMART" id="SM00387">
    <property type="entry name" value="HATPase_c"/>
    <property type="match status" value="1"/>
</dbReference>
<accession>A0AB94IUB7</accession>
<dbReference type="InterPro" id="IPR005467">
    <property type="entry name" value="His_kinase_dom"/>
</dbReference>
<keyword evidence="9" id="KW-1133">Transmembrane helix</keyword>
<dbReference type="Pfam" id="PF02518">
    <property type="entry name" value="HATPase_c"/>
    <property type="match status" value="1"/>
</dbReference>
<dbReference type="Proteomes" id="UP000018877">
    <property type="component" value="Unassembled WGS sequence"/>
</dbReference>
<dbReference type="AlphaFoldDB" id="A0AB94IUB7"/>
<dbReference type="Gene3D" id="1.10.287.130">
    <property type="match status" value="1"/>
</dbReference>
<evidence type="ECO:0000313" key="11">
    <source>
        <dbReference type="EMBL" id="ETI70587.1"/>
    </source>
</evidence>
<dbReference type="GO" id="GO:0000155">
    <property type="term" value="F:phosphorelay sensor kinase activity"/>
    <property type="evidence" value="ECO:0007669"/>
    <property type="project" value="InterPro"/>
</dbReference>